<organism evidence="2 3">
    <name type="scientific">Methylobacterium aerolatum</name>
    <dbReference type="NCBI Taxonomy" id="418708"/>
    <lineage>
        <taxon>Bacteria</taxon>
        <taxon>Pseudomonadati</taxon>
        <taxon>Pseudomonadota</taxon>
        <taxon>Alphaproteobacteria</taxon>
        <taxon>Hyphomicrobiales</taxon>
        <taxon>Methylobacteriaceae</taxon>
        <taxon>Methylobacterium</taxon>
    </lineage>
</organism>
<dbReference type="Proteomes" id="UP001231124">
    <property type="component" value="Unassembled WGS sequence"/>
</dbReference>
<feature type="domain" description="Calcineurin-like phosphoesterase" evidence="1">
    <location>
        <begin position="9"/>
        <end position="156"/>
    </location>
</feature>
<evidence type="ECO:0000313" key="3">
    <source>
        <dbReference type="Proteomes" id="UP001231124"/>
    </source>
</evidence>
<evidence type="ECO:0000313" key="2">
    <source>
        <dbReference type="EMBL" id="MDQ0449446.1"/>
    </source>
</evidence>
<gene>
    <name evidence="2" type="ORF">QO012_003965</name>
</gene>
<accession>A0ABU0I4A9</accession>
<protein>
    <submittedName>
        <fullName evidence="2">Calcineurin-like phosphoesterase family protein</fullName>
    </submittedName>
</protein>
<dbReference type="Gene3D" id="3.60.21.10">
    <property type="match status" value="1"/>
</dbReference>
<dbReference type="InterPro" id="IPR004843">
    <property type="entry name" value="Calcineurin-like_PHP"/>
</dbReference>
<sequence>MATFFTADTHFGDPHVLRHGRAHHGTVEAHDAALIAAWNAVVGPEDTVWHLGDFAVEASRERCAAIFSQLRGVKRLVRGNHDSNRILDLPWAEPPVESARLTLADATGRSRRLFLSHYAHRAWPGLWRETLHLFGHSHGWLPDTSRSCDVGVDACDGRPVGLDAILTRLERAELAPEELARHGMR</sequence>
<proteinExistence type="predicted"/>
<dbReference type="InterPro" id="IPR029052">
    <property type="entry name" value="Metallo-depent_PP-like"/>
</dbReference>
<comment type="caution">
    <text evidence="2">The sequence shown here is derived from an EMBL/GenBank/DDBJ whole genome shotgun (WGS) entry which is preliminary data.</text>
</comment>
<dbReference type="RefSeq" id="WP_238201305.1">
    <property type="nucleotide sequence ID" value="NZ_BPQE01000003.1"/>
</dbReference>
<name>A0ABU0I4A9_9HYPH</name>
<dbReference type="Pfam" id="PF00149">
    <property type="entry name" value="Metallophos"/>
    <property type="match status" value="1"/>
</dbReference>
<evidence type="ECO:0000259" key="1">
    <source>
        <dbReference type="Pfam" id="PF00149"/>
    </source>
</evidence>
<reference evidence="2 3" key="1">
    <citation type="submission" date="2023-07" db="EMBL/GenBank/DDBJ databases">
        <title>Genomic Encyclopedia of Type Strains, Phase IV (KMG-IV): sequencing the most valuable type-strain genomes for metagenomic binning, comparative biology and taxonomic classification.</title>
        <authorList>
            <person name="Goeker M."/>
        </authorList>
    </citation>
    <scope>NUCLEOTIDE SEQUENCE [LARGE SCALE GENOMIC DNA]</scope>
    <source>
        <strain evidence="2 3">DSM 19013</strain>
    </source>
</reference>
<dbReference type="EMBL" id="JAUSVP010000015">
    <property type="protein sequence ID" value="MDQ0449446.1"/>
    <property type="molecule type" value="Genomic_DNA"/>
</dbReference>
<keyword evidence="3" id="KW-1185">Reference proteome</keyword>
<dbReference type="SUPFAM" id="SSF56300">
    <property type="entry name" value="Metallo-dependent phosphatases"/>
    <property type="match status" value="1"/>
</dbReference>